<keyword evidence="1" id="KW-0472">Membrane</keyword>
<sequence>MGFIIKLVRGIINFWVSSAALVALYFCDMIAIGIALSVQNKIPAIEKAAKTHGIIEYVLPALAVFLISLVFVKINKKCFHLTLGKIILRYIALMVFLVGSVVLLAFLCSFVWNLIPEDTKTTIINVVGVPLLFLTVISHGTLFFAVIPIIIAAFVLCLVVPLSLMAGFAVASFYEKRSRIFKILLKIAAVVSLVLFVGHLVKVGTTITDDDIFSRRYTTEKDARFLEKLHKEGFDFDGKKMLVYLVQHDSSEFILEQVISYGVDVRKYSEEYFRYGISYDTVRFLLEHGADPNVKKSEEWPLLFWVLEDYDTLKVALEKGADVNVKYATDIDEYDNREEMLHWYDVNMNAGMYLLAREKHGMEKETFRKTMNLLLDYGLDLEYKDERGNNLRDYAKRFKYDLGR</sequence>
<dbReference type="Proteomes" id="UP000003571">
    <property type="component" value="Unassembled WGS sequence"/>
</dbReference>
<keyword evidence="1" id="KW-0812">Transmembrane</keyword>
<keyword evidence="1" id="KW-1133">Transmembrane helix</keyword>
<reference evidence="2 3" key="1">
    <citation type="submission" date="2011-09" db="EMBL/GenBank/DDBJ databases">
        <title>The draft genome of Treponema saccharophilum DSM 2985.</title>
        <authorList>
            <consortium name="US DOE Joint Genome Institute (JGI-PGF)"/>
            <person name="Lucas S."/>
            <person name="Copeland A."/>
            <person name="Lapidus A."/>
            <person name="Glavina del Rio T."/>
            <person name="Dalin E."/>
            <person name="Tice H."/>
            <person name="Bruce D."/>
            <person name="Goodwin L."/>
            <person name="Pitluck S."/>
            <person name="Peters L."/>
            <person name="Kyrpides N."/>
            <person name="Mavromatis K."/>
            <person name="Ivanova N."/>
            <person name="Markowitz V."/>
            <person name="Cheng J.-F."/>
            <person name="Hugenholtz P."/>
            <person name="Woyke T."/>
            <person name="Wu D."/>
            <person name="Gronow S."/>
            <person name="Wellnitz S."/>
            <person name="Brambilla E."/>
            <person name="Klenk H.-P."/>
            <person name="Eisen J.A."/>
        </authorList>
    </citation>
    <scope>NUCLEOTIDE SEQUENCE [LARGE SCALE GENOMIC DNA]</scope>
    <source>
        <strain evidence="2 3">DSM 2985</strain>
    </source>
</reference>
<feature type="transmembrane region" description="Helical" evidence="1">
    <location>
        <begin position="86"/>
        <end position="112"/>
    </location>
</feature>
<evidence type="ECO:0000256" key="1">
    <source>
        <dbReference type="SAM" id="Phobius"/>
    </source>
</evidence>
<name>H7EM02_9SPIR</name>
<evidence type="ECO:0008006" key="4">
    <source>
        <dbReference type="Google" id="ProtNLM"/>
    </source>
</evidence>
<dbReference type="InterPro" id="IPR036770">
    <property type="entry name" value="Ankyrin_rpt-contain_sf"/>
</dbReference>
<feature type="transmembrane region" description="Helical" evidence="1">
    <location>
        <begin position="54"/>
        <end position="74"/>
    </location>
</feature>
<dbReference type="SUPFAM" id="SSF48403">
    <property type="entry name" value="Ankyrin repeat"/>
    <property type="match status" value="1"/>
</dbReference>
<keyword evidence="3" id="KW-1185">Reference proteome</keyword>
<gene>
    <name evidence="2" type="ORF">TresaDRAFT_1302</name>
</gene>
<dbReference type="STRING" id="907348.TresaDRAFT_1302"/>
<proteinExistence type="predicted"/>
<dbReference type="EMBL" id="AGRW01000050">
    <property type="protein sequence ID" value="EIC01410.1"/>
    <property type="molecule type" value="Genomic_DNA"/>
</dbReference>
<evidence type="ECO:0000313" key="3">
    <source>
        <dbReference type="Proteomes" id="UP000003571"/>
    </source>
</evidence>
<organism evidence="2 3">
    <name type="scientific">Treponema saccharophilum DSM 2985</name>
    <dbReference type="NCBI Taxonomy" id="907348"/>
    <lineage>
        <taxon>Bacteria</taxon>
        <taxon>Pseudomonadati</taxon>
        <taxon>Spirochaetota</taxon>
        <taxon>Spirochaetia</taxon>
        <taxon>Spirochaetales</taxon>
        <taxon>Treponemataceae</taxon>
        <taxon>Treponema</taxon>
    </lineage>
</organism>
<comment type="caution">
    <text evidence="2">The sequence shown here is derived from an EMBL/GenBank/DDBJ whole genome shotgun (WGS) entry which is preliminary data.</text>
</comment>
<evidence type="ECO:0000313" key="2">
    <source>
        <dbReference type="EMBL" id="EIC01410.1"/>
    </source>
</evidence>
<protein>
    <recommendedName>
        <fullName evidence="4">Ankyrin</fullName>
    </recommendedName>
</protein>
<dbReference type="eggNOG" id="ENOG5031E1K">
    <property type="taxonomic scope" value="Bacteria"/>
</dbReference>
<feature type="transmembrane region" description="Helical" evidence="1">
    <location>
        <begin position="12"/>
        <end position="34"/>
    </location>
</feature>
<dbReference type="PATRIC" id="fig|907348.3.peg.1949"/>
<feature type="transmembrane region" description="Helical" evidence="1">
    <location>
        <begin position="183"/>
        <end position="201"/>
    </location>
</feature>
<accession>H7EM02</accession>
<dbReference type="Gene3D" id="1.25.40.20">
    <property type="entry name" value="Ankyrin repeat-containing domain"/>
    <property type="match status" value="1"/>
</dbReference>
<dbReference type="AlphaFoldDB" id="H7EM02"/>
<feature type="transmembrane region" description="Helical" evidence="1">
    <location>
        <begin position="142"/>
        <end position="171"/>
    </location>
</feature>